<evidence type="ECO:0000313" key="3">
    <source>
        <dbReference type="Proteomes" id="UP000483820"/>
    </source>
</evidence>
<reference evidence="2 3" key="1">
    <citation type="submission" date="2019-12" db="EMBL/GenBank/DDBJ databases">
        <title>Chromosome-level assembly of the Caenorhabditis remanei genome.</title>
        <authorList>
            <person name="Teterina A.A."/>
            <person name="Willis J.H."/>
            <person name="Phillips P.C."/>
        </authorList>
    </citation>
    <scope>NUCLEOTIDE SEQUENCE [LARGE SCALE GENOMIC DNA]</scope>
    <source>
        <strain evidence="2 3">PX506</strain>
        <tissue evidence="2">Whole organism</tissue>
    </source>
</reference>
<dbReference type="Proteomes" id="UP000483820">
    <property type="component" value="Chromosome X"/>
</dbReference>
<feature type="compositionally biased region" description="Basic and acidic residues" evidence="1">
    <location>
        <begin position="64"/>
        <end position="77"/>
    </location>
</feature>
<protein>
    <submittedName>
        <fullName evidence="2">Uncharacterized protein</fullName>
    </submittedName>
</protein>
<dbReference type="EMBL" id="WUAV01000006">
    <property type="protein sequence ID" value="KAF1749727.1"/>
    <property type="molecule type" value="Genomic_DNA"/>
</dbReference>
<dbReference type="AlphaFoldDB" id="A0A6A5G452"/>
<gene>
    <name evidence="2" type="ORF">GCK72_026195</name>
</gene>
<name>A0A6A5G452_CAERE</name>
<dbReference type="GeneID" id="78778065"/>
<evidence type="ECO:0000313" key="2">
    <source>
        <dbReference type="EMBL" id="KAF1749727.1"/>
    </source>
</evidence>
<dbReference type="KEGG" id="crq:GCK72_026195"/>
<dbReference type="CTD" id="78778065"/>
<accession>A0A6A5G452</accession>
<feature type="region of interest" description="Disordered" evidence="1">
    <location>
        <begin position="44"/>
        <end position="77"/>
    </location>
</feature>
<evidence type="ECO:0000256" key="1">
    <source>
        <dbReference type="SAM" id="MobiDB-lite"/>
    </source>
</evidence>
<comment type="caution">
    <text evidence="2">The sequence shown here is derived from an EMBL/GenBank/DDBJ whole genome shotgun (WGS) entry which is preliminary data.</text>
</comment>
<sequence length="159" mass="17990">MAFVLFKHLDNRPVPIVKHEKIVDDKADSGIRGLVRREVKYRAQGTRENRRRRAEDGEGIASNEADRTFRQKGEDSQHMQLSVIDANNNGRGTRHVKSFVEKGYDVKYVTMKGTSGASQNIKASKANQIVNCLAGWRIFDASELVEPPVKMFYLLPTTN</sequence>
<organism evidence="2 3">
    <name type="scientific">Caenorhabditis remanei</name>
    <name type="common">Caenorhabditis vulgaris</name>
    <dbReference type="NCBI Taxonomy" id="31234"/>
    <lineage>
        <taxon>Eukaryota</taxon>
        <taxon>Metazoa</taxon>
        <taxon>Ecdysozoa</taxon>
        <taxon>Nematoda</taxon>
        <taxon>Chromadorea</taxon>
        <taxon>Rhabditida</taxon>
        <taxon>Rhabditina</taxon>
        <taxon>Rhabditomorpha</taxon>
        <taxon>Rhabditoidea</taxon>
        <taxon>Rhabditidae</taxon>
        <taxon>Peloderinae</taxon>
        <taxon>Caenorhabditis</taxon>
    </lineage>
</organism>
<proteinExistence type="predicted"/>
<feature type="compositionally biased region" description="Basic and acidic residues" evidence="1">
    <location>
        <begin position="44"/>
        <end position="56"/>
    </location>
</feature>
<dbReference type="RefSeq" id="XP_053580291.1">
    <property type="nucleotide sequence ID" value="XM_053736725.1"/>
</dbReference>